<sequence length="55" mass="6174">MVCPYRIQKLVWVFMSSHRSSIVSGATMVAALTRVSSVGVTLVHRLRWVSRCSHS</sequence>
<keyword evidence="1" id="KW-1133">Transmembrane helix</keyword>
<reference evidence="2" key="1">
    <citation type="journal article" date="2015" name="Front. Microbiol.">
        <title>Combining genomic sequencing methods to explore viral diversity and reveal potential virus-host interactions.</title>
        <authorList>
            <person name="Chow C.E."/>
            <person name="Winget D.M."/>
            <person name="White R.A.III."/>
            <person name="Hallam S.J."/>
            <person name="Suttle C.A."/>
        </authorList>
    </citation>
    <scope>NUCLEOTIDE SEQUENCE</scope>
    <source>
        <strain evidence="2">Oxic1_1</strain>
    </source>
</reference>
<proteinExistence type="predicted"/>
<dbReference type="EMBL" id="KR029596">
    <property type="protein sequence ID" value="AKH47572.1"/>
    <property type="molecule type" value="Genomic_DNA"/>
</dbReference>
<accession>A0A0F7L832</accession>
<protein>
    <submittedName>
        <fullName evidence="2">Uncharacterized protein</fullName>
    </submittedName>
</protein>
<keyword evidence="1" id="KW-0812">Transmembrane</keyword>
<reference evidence="2" key="2">
    <citation type="submission" date="2015-03" db="EMBL/GenBank/DDBJ databases">
        <authorList>
            <person name="Chow C.-E.T."/>
            <person name="Winget D.M."/>
            <person name="White R.A.III."/>
            <person name="Hallam S.J."/>
            <person name="Suttle C.A."/>
        </authorList>
    </citation>
    <scope>NUCLEOTIDE SEQUENCE</scope>
    <source>
        <strain evidence="2">Oxic1_1</strain>
    </source>
</reference>
<organism evidence="2">
    <name type="scientific">uncultured marine virus</name>
    <dbReference type="NCBI Taxonomy" id="186617"/>
    <lineage>
        <taxon>Viruses</taxon>
        <taxon>environmental samples</taxon>
    </lineage>
</organism>
<feature type="transmembrane region" description="Helical" evidence="1">
    <location>
        <begin position="22"/>
        <end position="43"/>
    </location>
</feature>
<evidence type="ECO:0000313" key="2">
    <source>
        <dbReference type="EMBL" id="AKH47572.1"/>
    </source>
</evidence>
<name>A0A0F7L832_9VIRU</name>
<evidence type="ECO:0000256" key="1">
    <source>
        <dbReference type="SAM" id="Phobius"/>
    </source>
</evidence>
<keyword evidence="1" id="KW-0472">Membrane</keyword>